<comment type="caution">
    <text evidence="1">The sequence shown here is derived from an EMBL/GenBank/DDBJ whole genome shotgun (WGS) entry which is preliminary data.</text>
</comment>
<reference evidence="1" key="1">
    <citation type="journal article" date="2023" name="Nat. Commun.">
        <title>Diploid and tetraploid genomes of Acorus and the evolution of monocots.</title>
        <authorList>
            <person name="Ma L."/>
            <person name="Liu K.W."/>
            <person name="Li Z."/>
            <person name="Hsiao Y.Y."/>
            <person name="Qi Y."/>
            <person name="Fu T."/>
            <person name="Tang G.D."/>
            <person name="Zhang D."/>
            <person name="Sun W.H."/>
            <person name="Liu D.K."/>
            <person name="Li Y."/>
            <person name="Chen G.Z."/>
            <person name="Liu X.D."/>
            <person name="Liao X.Y."/>
            <person name="Jiang Y.T."/>
            <person name="Yu X."/>
            <person name="Hao Y."/>
            <person name="Huang J."/>
            <person name="Zhao X.W."/>
            <person name="Ke S."/>
            <person name="Chen Y.Y."/>
            <person name="Wu W.L."/>
            <person name="Hsu J.L."/>
            <person name="Lin Y.F."/>
            <person name="Huang M.D."/>
            <person name="Li C.Y."/>
            <person name="Huang L."/>
            <person name="Wang Z.W."/>
            <person name="Zhao X."/>
            <person name="Zhong W.Y."/>
            <person name="Peng D.H."/>
            <person name="Ahmad S."/>
            <person name="Lan S."/>
            <person name="Zhang J.S."/>
            <person name="Tsai W.C."/>
            <person name="Van de Peer Y."/>
            <person name="Liu Z.J."/>
        </authorList>
    </citation>
    <scope>NUCLEOTIDE SEQUENCE</scope>
    <source>
        <strain evidence="1">CP</strain>
    </source>
</reference>
<organism evidence="1 2">
    <name type="scientific">Acorus calamus</name>
    <name type="common">Sweet flag</name>
    <dbReference type="NCBI Taxonomy" id="4465"/>
    <lineage>
        <taxon>Eukaryota</taxon>
        <taxon>Viridiplantae</taxon>
        <taxon>Streptophyta</taxon>
        <taxon>Embryophyta</taxon>
        <taxon>Tracheophyta</taxon>
        <taxon>Spermatophyta</taxon>
        <taxon>Magnoliopsida</taxon>
        <taxon>Liliopsida</taxon>
        <taxon>Acoraceae</taxon>
        <taxon>Acorus</taxon>
    </lineage>
</organism>
<gene>
    <name evidence="1" type="ORF">QJS10_CPB19g01891</name>
</gene>
<dbReference type="EMBL" id="JAUJYO010000019">
    <property type="protein sequence ID" value="KAK1288502.1"/>
    <property type="molecule type" value="Genomic_DNA"/>
</dbReference>
<keyword evidence="2" id="KW-1185">Reference proteome</keyword>
<dbReference type="AlphaFoldDB" id="A0AAV9CK85"/>
<name>A0AAV9CK85_ACOCL</name>
<dbReference type="Proteomes" id="UP001180020">
    <property type="component" value="Unassembled WGS sequence"/>
</dbReference>
<accession>A0AAV9CK85</accession>
<evidence type="ECO:0000313" key="1">
    <source>
        <dbReference type="EMBL" id="KAK1288502.1"/>
    </source>
</evidence>
<sequence length="144" mass="15728">MKQLEELNTQLVQGFYVAGANIVHPNMCALETGMASSWFPNLGGNPIATMNNVDQGYFVNPTRTYEYMNLNPFASSSGAKDNMDPRNFAVQQSDVGGSTVNYECFTSSMQLSSLMELSLPLKTMVLNLSEEDELLSTSTSGSNM</sequence>
<reference evidence="1" key="2">
    <citation type="submission" date="2023-06" db="EMBL/GenBank/DDBJ databases">
        <authorList>
            <person name="Ma L."/>
            <person name="Liu K.-W."/>
            <person name="Li Z."/>
            <person name="Hsiao Y.-Y."/>
            <person name="Qi Y."/>
            <person name="Fu T."/>
            <person name="Tang G."/>
            <person name="Zhang D."/>
            <person name="Sun W.-H."/>
            <person name="Liu D.-K."/>
            <person name="Li Y."/>
            <person name="Chen G.-Z."/>
            <person name="Liu X.-D."/>
            <person name="Liao X.-Y."/>
            <person name="Jiang Y.-T."/>
            <person name="Yu X."/>
            <person name="Hao Y."/>
            <person name="Huang J."/>
            <person name="Zhao X.-W."/>
            <person name="Ke S."/>
            <person name="Chen Y.-Y."/>
            <person name="Wu W.-L."/>
            <person name="Hsu J.-L."/>
            <person name="Lin Y.-F."/>
            <person name="Huang M.-D."/>
            <person name="Li C.-Y."/>
            <person name="Huang L."/>
            <person name="Wang Z.-W."/>
            <person name="Zhao X."/>
            <person name="Zhong W.-Y."/>
            <person name="Peng D.-H."/>
            <person name="Ahmad S."/>
            <person name="Lan S."/>
            <person name="Zhang J.-S."/>
            <person name="Tsai W.-C."/>
            <person name="Van De Peer Y."/>
            <person name="Liu Z.-J."/>
        </authorList>
    </citation>
    <scope>NUCLEOTIDE SEQUENCE</scope>
    <source>
        <strain evidence="1">CP</strain>
        <tissue evidence="1">Leaves</tissue>
    </source>
</reference>
<proteinExistence type="predicted"/>
<protein>
    <submittedName>
        <fullName evidence="1">Uncharacterized protein</fullName>
    </submittedName>
</protein>
<evidence type="ECO:0000313" key="2">
    <source>
        <dbReference type="Proteomes" id="UP001180020"/>
    </source>
</evidence>